<evidence type="ECO:0000313" key="2">
    <source>
        <dbReference type="EMBL" id="QWG07816.1"/>
    </source>
</evidence>
<gene>
    <name evidence="2" type="ORF">KM029_02425</name>
</gene>
<dbReference type="RefSeq" id="WP_144075197.1">
    <property type="nucleotide sequence ID" value="NZ_CP076128.1"/>
</dbReference>
<dbReference type="Proteomes" id="UP000682802">
    <property type="component" value="Chromosome 1"/>
</dbReference>
<organism evidence="2 3">
    <name type="scientific">Flammeovirga kamogawensis</name>
    <dbReference type="NCBI Taxonomy" id="373891"/>
    <lineage>
        <taxon>Bacteria</taxon>
        <taxon>Pseudomonadati</taxon>
        <taxon>Bacteroidota</taxon>
        <taxon>Cytophagia</taxon>
        <taxon>Cytophagales</taxon>
        <taxon>Flammeovirgaceae</taxon>
        <taxon>Flammeovirga</taxon>
    </lineage>
</organism>
<dbReference type="InterPro" id="IPR018530">
    <property type="entry name" value="SiaC"/>
</dbReference>
<evidence type="ECO:0000313" key="3">
    <source>
        <dbReference type="Proteomes" id="UP000682802"/>
    </source>
</evidence>
<dbReference type="EMBL" id="CP076128">
    <property type="protein sequence ID" value="QWG07816.1"/>
    <property type="molecule type" value="Genomic_DNA"/>
</dbReference>
<accession>A0ABX8GW41</accession>
<sequence>MENLSINKDGMNTQIPVVFMNSENSKGNILGESYHDGVSQIYSDIVDWINDYFKENDTFSLNFGLGYFNTPSSKGIYNILKCLKEWTDQNKLVTIFWYVSENDDDLLEDIEDLSDDVDIHISTIMTDKKSQIAS</sequence>
<dbReference type="Pfam" id="PF09345">
    <property type="entry name" value="SiaC"/>
    <property type="match status" value="1"/>
</dbReference>
<keyword evidence="3" id="KW-1185">Reference proteome</keyword>
<name>A0ABX8GW41_9BACT</name>
<evidence type="ECO:0000259" key="1">
    <source>
        <dbReference type="Pfam" id="PF09345"/>
    </source>
</evidence>
<protein>
    <submittedName>
        <fullName evidence="2">DUF1987 domain-containing protein</fullName>
    </submittedName>
</protein>
<proteinExistence type="predicted"/>
<reference evidence="2 3" key="1">
    <citation type="submission" date="2021-05" db="EMBL/GenBank/DDBJ databases">
        <title>Comparative genomic studies on the polysaccharide-degrading batcterial strains of the Flammeovirga genus.</title>
        <authorList>
            <person name="Zewei F."/>
            <person name="Zheng Z."/>
            <person name="Yu L."/>
            <person name="Ruyue G."/>
            <person name="Yanhong M."/>
            <person name="Yuanyuan C."/>
            <person name="Jingyan G."/>
            <person name="Wenjun H."/>
        </authorList>
    </citation>
    <scope>NUCLEOTIDE SEQUENCE [LARGE SCALE GENOMIC DNA]</scope>
    <source>
        <strain evidence="2 3">YS10</strain>
    </source>
</reference>
<feature type="domain" description="SiaC family regulatory phosphoprotein" evidence="1">
    <location>
        <begin position="13"/>
        <end position="123"/>
    </location>
</feature>